<keyword evidence="2" id="KW-0732">Signal</keyword>
<comment type="caution">
    <text evidence="3">The sequence shown here is derived from an EMBL/GenBank/DDBJ whole genome shotgun (WGS) entry which is preliminary data.</text>
</comment>
<name>A0A9N8DH32_9STRA</name>
<gene>
    <name evidence="3" type="ORF">SEMRO_149_G068470.1</name>
</gene>
<feature type="region of interest" description="Disordered" evidence="1">
    <location>
        <begin position="102"/>
        <end position="126"/>
    </location>
</feature>
<organism evidence="3 4">
    <name type="scientific">Seminavis robusta</name>
    <dbReference type="NCBI Taxonomy" id="568900"/>
    <lineage>
        <taxon>Eukaryota</taxon>
        <taxon>Sar</taxon>
        <taxon>Stramenopiles</taxon>
        <taxon>Ochrophyta</taxon>
        <taxon>Bacillariophyta</taxon>
        <taxon>Bacillariophyceae</taxon>
        <taxon>Bacillariophycidae</taxon>
        <taxon>Naviculales</taxon>
        <taxon>Naviculaceae</taxon>
        <taxon>Seminavis</taxon>
    </lineage>
</organism>
<evidence type="ECO:0000313" key="3">
    <source>
        <dbReference type="EMBL" id="CAB9502878.1"/>
    </source>
</evidence>
<dbReference type="AlphaFoldDB" id="A0A9N8DH32"/>
<evidence type="ECO:0000256" key="1">
    <source>
        <dbReference type="SAM" id="MobiDB-lite"/>
    </source>
</evidence>
<sequence length="126" mass="14226">MLFRTLLLVLSVSCSKGFVLLDHRAETGFQRCSSRHHLICVLAKTDEENDSRVEIVEDESYEPQYGVSFIGGDPCGSKYNTDPHDVKVEKPGMPDSMKARIQALADKRKQEEEEKQKRELTGARIG</sequence>
<evidence type="ECO:0000313" key="4">
    <source>
        <dbReference type="Proteomes" id="UP001153069"/>
    </source>
</evidence>
<evidence type="ECO:0000256" key="2">
    <source>
        <dbReference type="SAM" id="SignalP"/>
    </source>
</evidence>
<dbReference type="EMBL" id="CAICTM010000148">
    <property type="protein sequence ID" value="CAB9502878.1"/>
    <property type="molecule type" value="Genomic_DNA"/>
</dbReference>
<accession>A0A9N8DH32</accession>
<feature type="chain" id="PRO_5040439104" evidence="2">
    <location>
        <begin position="18"/>
        <end position="126"/>
    </location>
</feature>
<keyword evidence="4" id="KW-1185">Reference proteome</keyword>
<feature type="compositionally biased region" description="Basic and acidic residues" evidence="1">
    <location>
        <begin position="105"/>
        <end position="126"/>
    </location>
</feature>
<reference evidence="3" key="1">
    <citation type="submission" date="2020-06" db="EMBL/GenBank/DDBJ databases">
        <authorList>
            <consortium name="Plant Systems Biology data submission"/>
        </authorList>
    </citation>
    <scope>NUCLEOTIDE SEQUENCE</scope>
    <source>
        <strain evidence="3">D6</strain>
    </source>
</reference>
<protein>
    <submittedName>
        <fullName evidence="3">Uncharacterized protein</fullName>
    </submittedName>
</protein>
<feature type="signal peptide" evidence="2">
    <location>
        <begin position="1"/>
        <end position="17"/>
    </location>
</feature>
<dbReference type="OrthoDB" id="48028at2759"/>
<dbReference type="Proteomes" id="UP001153069">
    <property type="component" value="Unassembled WGS sequence"/>
</dbReference>
<proteinExistence type="predicted"/>